<dbReference type="Pfam" id="PF13806">
    <property type="entry name" value="Rieske_2"/>
    <property type="match status" value="1"/>
</dbReference>
<protein>
    <submittedName>
        <fullName evidence="8">Nitrite reductase small subunit NirD</fullName>
    </submittedName>
</protein>
<dbReference type="NCBIfam" id="TIGR02378">
    <property type="entry name" value="nirD_assim_sml"/>
    <property type="match status" value="1"/>
</dbReference>
<gene>
    <name evidence="8" type="primary">nirD</name>
    <name evidence="8" type="ORF">J4573_43780</name>
</gene>
<dbReference type="GO" id="GO:0004497">
    <property type="term" value="F:monooxygenase activity"/>
    <property type="evidence" value="ECO:0007669"/>
    <property type="project" value="UniProtKB-ARBA"/>
</dbReference>
<dbReference type="EMBL" id="JAGEOJ010000024">
    <property type="protein sequence ID" value="MBO2454073.1"/>
    <property type="molecule type" value="Genomic_DNA"/>
</dbReference>
<evidence type="ECO:0000256" key="4">
    <source>
        <dbReference type="ARBA" id="ARBA00023004"/>
    </source>
</evidence>
<dbReference type="GO" id="GO:0042128">
    <property type="term" value="P:nitrate assimilation"/>
    <property type="evidence" value="ECO:0007669"/>
    <property type="project" value="UniProtKB-KW"/>
</dbReference>
<evidence type="ECO:0000256" key="2">
    <source>
        <dbReference type="ARBA" id="ARBA00022723"/>
    </source>
</evidence>
<evidence type="ECO:0000256" key="5">
    <source>
        <dbReference type="ARBA" id="ARBA00023014"/>
    </source>
</evidence>
<evidence type="ECO:0000313" key="9">
    <source>
        <dbReference type="Proteomes" id="UP000669179"/>
    </source>
</evidence>
<keyword evidence="1" id="KW-0001">2Fe-2S</keyword>
<dbReference type="Gene3D" id="2.102.10.10">
    <property type="entry name" value="Rieske [2Fe-2S] iron-sulphur domain"/>
    <property type="match status" value="1"/>
</dbReference>
<dbReference type="PANTHER" id="PTHR40562">
    <property type="match status" value="1"/>
</dbReference>
<dbReference type="GO" id="GO:0046872">
    <property type="term" value="F:metal ion binding"/>
    <property type="evidence" value="ECO:0007669"/>
    <property type="project" value="UniProtKB-KW"/>
</dbReference>
<reference evidence="8" key="1">
    <citation type="submission" date="2021-03" db="EMBL/GenBank/DDBJ databases">
        <authorList>
            <person name="Kanchanasin P."/>
            <person name="Saeng-In P."/>
            <person name="Phongsopitanun W."/>
            <person name="Yuki M."/>
            <person name="Kudo T."/>
            <person name="Ohkuma M."/>
            <person name="Tanasupawat S."/>
        </authorList>
    </citation>
    <scope>NUCLEOTIDE SEQUENCE</scope>
    <source>
        <strain evidence="8">GKU 128</strain>
    </source>
</reference>
<evidence type="ECO:0000259" key="7">
    <source>
        <dbReference type="PROSITE" id="PS51296"/>
    </source>
</evidence>
<dbReference type="InterPro" id="IPR017881">
    <property type="entry name" value="NirD"/>
</dbReference>
<dbReference type="InterPro" id="IPR012748">
    <property type="entry name" value="Rieske-like_NirD"/>
</dbReference>
<evidence type="ECO:0000256" key="1">
    <source>
        <dbReference type="ARBA" id="ARBA00022714"/>
    </source>
</evidence>
<dbReference type="InterPro" id="IPR017941">
    <property type="entry name" value="Rieske_2Fe-2S"/>
</dbReference>
<dbReference type="GO" id="GO:0008942">
    <property type="term" value="F:nitrite reductase [NAD(P)H] activity"/>
    <property type="evidence" value="ECO:0007669"/>
    <property type="project" value="InterPro"/>
</dbReference>
<dbReference type="RefSeq" id="WP_208262196.1">
    <property type="nucleotide sequence ID" value="NZ_JAGEOJ010000024.1"/>
</dbReference>
<name>A0A939T8F2_9ACTN</name>
<dbReference type="GO" id="GO:0051537">
    <property type="term" value="F:2 iron, 2 sulfur cluster binding"/>
    <property type="evidence" value="ECO:0007669"/>
    <property type="project" value="UniProtKB-KW"/>
</dbReference>
<feature type="domain" description="Rieske" evidence="7">
    <location>
        <begin position="23"/>
        <end position="123"/>
    </location>
</feature>
<dbReference type="Proteomes" id="UP000669179">
    <property type="component" value="Unassembled WGS sequence"/>
</dbReference>
<accession>A0A939T8F2</accession>
<keyword evidence="2" id="KW-0479">Metal-binding</keyword>
<comment type="caution">
    <text evidence="8">The sequence shown here is derived from an EMBL/GenBank/DDBJ whole genome shotgun (WGS) entry which is preliminary data.</text>
</comment>
<dbReference type="AlphaFoldDB" id="A0A939T8F2"/>
<keyword evidence="4" id="KW-0408">Iron</keyword>
<dbReference type="InterPro" id="IPR036922">
    <property type="entry name" value="Rieske_2Fe-2S_sf"/>
</dbReference>
<keyword evidence="3" id="KW-0560">Oxidoreductase</keyword>
<dbReference type="CDD" id="cd03529">
    <property type="entry name" value="Rieske_NirD"/>
    <property type="match status" value="1"/>
</dbReference>
<dbReference type="SUPFAM" id="SSF50022">
    <property type="entry name" value="ISP domain"/>
    <property type="match status" value="1"/>
</dbReference>
<keyword evidence="5" id="KW-0411">Iron-sulfur</keyword>
<evidence type="ECO:0000256" key="6">
    <source>
        <dbReference type="ARBA" id="ARBA00023063"/>
    </source>
</evidence>
<dbReference type="PROSITE" id="PS51296">
    <property type="entry name" value="RIESKE"/>
    <property type="match status" value="1"/>
</dbReference>
<dbReference type="GO" id="GO:0016705">
    <property type="term" value="F:oxidoreductase activity, acting on paired donors, with incorporation or reduction of molecular oxygen"/>
    <property type="evidence" value="ECO:0007669"/>
    <property type="project" value="UniProtKB-ARBA"/>
</dbReference>
<dbReference type="PANTHER" id="PTHR40562:SF1">
    <property type="entry name" value="NITRITE REDUCTASE (NADH) SMALL SUBUNIT"/>
    <property type="match status" value="1"/>
</dbReference>
<dbReference type="PROSITE" id="PS51300">
    <property type="entry name" value="NIRD"/>
    <property type="match status" value="1"/>
</dbReference>
<evidence type="ECO:0000313" key="8">
    <source>
        <dbReference type="EMBL" id="MBO2454073.1"/>
    </source>
</evidence>
<proteinExistence type="predicted"/>
<evidence type="ECO:0000256" key="3">
    <source>
        <dbReference type="ARBA" id="ARBA00023002"/>
    </source>
</evidence>
<keyword evidence="9" id="KW-1185">Reference proteome</keyword>
<keyword evidence="6" id="KW-0534">Nitrate assimilation</keyword>
<sequence length="138" mass="14848">MTMTPDATLDRGTAPVRTAARWSDVCAYGDLLPERGACAMVDGVQVAIFRTYGGDLFALSNFDPYSDAYVISRGILGTRGGAPTVASPMYKQVFDLRTGVCLDDPRVALPTFAVRRNGADRVEVARGSEVGTSDEHRQ</sequence>
<organism evidence="8 9">
    <name type="scientific">Actinomadura barringtoniae</name>
    <dbReference type="NCBI Taxonomy" id="1427535"/>
    <lineage>
        <taxon>Bacteria</taxon>
        <taxon>Bacillati</taxon>
        <taxon>Actinomycetota</taxon>
        <taxon>Actinomycetes</taxon>
        <taxon>Streptosporangiales</taxon>
        <taxon>Thermomonosporaceae</taxon>
        <taxon>Actinomadura</taxon>
    </lineage>
</organism>